<organism evidence="2 3">
    <name type="scientific">Candidatus Uhrbacteria bacterium RIFCSPLOWO2_01_FULL_47_25</name>
    <dbReference type="NCBI Taxonomy" id="1802402"/>
    <lineage>
        <taxon>Bacteria</taxon>
        <taxon>Candidatus Uhriibacteriota</taxon>
    </lineage>
</organism>
<protein>
    <submittedName>
        <fullName evidence="2">Uncharacterized protein</fullName>
    </submittedName>
</protein>
<keyword evidence="1" id="KW-0472">Membrane</keyword>
<accession>A0A1F7UYB1</accession>
<dbReference type="Proteomes" id="UP000176846">
    <property type="component" value="Unassembled WGS sequence"/>
</dbReference>
<keyword evidence="1" id="KW-0812">Transmembrane</keyword>
<keyword evidence="1" id="KW-1133">Transmembrane helix</keyword>
<sequence>MDEEIKKLIEENLALTKEIHQILKKVHRHFIWQRVIGFIYLLLIVGPVILAVIYLPPIIGPMIQQYQDLLGGMSAQPSQPSGEINLKNLEQWGGLLQELQKSGGSTAPR</sequence>
<comment type="caution">
    <text evidence="2">The sequence shown here is derived from an EMBL/GenBank/DDBJ whole genome shotgun (WGS) entry which is preliminary data.</text>
</comment>
<reference evidence="2 3" key="1">
    <citation type="journal article" date="2016" name="Nat. Commun.">
        <title>Thousands of microbial genomes shed light on interconnected biogeochemical processes in an aquifer system.</title>
        <authorList>
            <person name="Anantharaman K."/>
            <person name="Brown C.T."/>
            <person name="Hug L.A."/>
            <person name="Sharon I."/>
            <person name="Castelle C.J."/>
            <person name="Probst A.J."/>
            <person name="Thomas B.C."/>
            <person name="Singh A."/>
            <person name="Wilkins M.J."/>
            <person name="Karaoz U."/>
            <person name="Brodie E.L."/>
            <person name="Williams K.H."/>
            <person name="Hubbard S.S."/>
            <person name="Banfield J.F."/>
        </authorList>
    </citation>
    <scope>NUCLEOTIDE SEQUENCE [LARGE SCALE GENOMIC DNA]</scope>
</reference>
<dbReference type="EMBL" id="MGEK01000009">
    <property type="protein sequence ID" value="OGL82754.1"/>
    <property type="molecule type" value="Genomic_DNA"/>
</dbReference>
<evidence type="ECO:0000313" key="3">
    <source>
        <dbReference type="Proteomes" id="UP000176846"/>
    </source>
</evidence>
<gene>
    <name evidence="2" type="ORF">A2936_04390</name>
</gene>
<evidence type="ECO:0000313" key="2">
    <source>
        <dbReference type="EMBL" id="OGL82754.1"/>
    </source>
</evidence>
<evidence type="ECO:0000256" key="1">
    <source>
        <dbReference type="SAM" id="Phobius"/>
    </source>
</evidence>
<name>A0A1F7UYB1_9BACT</name>
<feature type="transmembrane region" description="Helical" evidence="1">
    <location>
        <begin position="35"/>
        <end position="55"/>
    </location>
</feature>
<dbReference type="AlphaFoldDB" id="A0A1F7UYB1"/>
<proteinExistence type="predicted"/>